<evidence type="ECO:0000256" key="1">
    <source>
        <dbReference type="SAM" id="SignalP"/>
    </source>
</evidence>
<sequence length="131" mass="15407">MHLEQFHQFSIVFEFFFLRCVVCQRQFLQVQTVKFQQFSQALVQTVDFQLLQAASVSFHKFRHLNRIDHSIFLEPRHHQRLYVGTDFSKDLQTTRVVLNVVQNQLFHLLKAVIGADGVFINQIATAQFQSP</sequence>
<feature type="chain" id="PRO_5034117352" evidence="1">
    <location>
        <begin position="24"/>
        <end position="131"/>
    </location>
</feature>
<reference evidence="2" key="1">
    <citation type="submission" date="2021-05" db="EMBL/GenBank/DDBJ databases">
        <authorList>
            <person name="Alioto T."/>
            <person name="Alioto T."/>
            <person name="Gomez Garrido J."/>
        </authorList>
    </citation>
    <scope>NUCLEOTIDE SEQUENCE</scope>
</reference>
<keyword evidence="1" id="KW-0732">Signal</keyword>
<name>A0A8D8BUL7_CULPI</name>
<feature type="signal peptide" evidence="1">
    <location>
        <begin position="1"/>
        <end position="23"/>
    </location>
</feature>
<evidence type="ECO:0000313" key="2">
    <source>
        <dbReference type="EMBL" id="CAG6481966.1"/>
    </source>
</evidence>
<proteinExistence type="predicted"/>
<organism evidence="2">
    <name type="scientific">Culex pipiens</name>
    <name type="common">House mosquito</name>
    <dbReference type="NCBI Taxonomy" id="7175"/>
    <lineage>
        <taxon>Eukaryota</taxon>
        <taxon>Metazoa</taxon>
        <taxon>Ecdysozoa</taxon>
        <taxon>Arthropoda</taxon>
        <taxon>Hexapoda</taxon>
        <taxon>Insecta</taxon>
        <taxon>Pterygota</taxon>
        <taxon>Neoptera</taxon>
        <taxon>Endopterygota</taxon>
        <taxon>Diptera</taxon>
        <taxon>Nematocera</taxon>
        <taxon>Culicoidea</taxon>
        <taxon>Culicidae</taxon>
        <taxon>Culicinae</taxon>
        <taxon>Culicini</taxon>
        <taxon>Culex</taxon>
        <taxon>Culex</taxon>
    </lineage>
</organism>
<dbReference type="EMBL" id="HBUE01091868">
    <property type="protein sequence ID" value="CAG6481966.1"/>
    <property type="molecule type" value="Transcribed_RNA"/>
</dbReference>
<protein>
    <submittedName>
        <fullName evidence="2">(northern house mosquito) hypothetical protein</fullName>
    </submittedName>
</protein>
<accession>A0A8D8BUL7</accession>
<dbReference type="AlphaFoldDB" id="A0A8D8BUL7"/>